<sequence length="102" mass="11741">NAGLQGANFARTRGDKTRRGTTAPNLEQRREQPGRRVHLEFVISNPDAVQAYNTFDSTRAGREYERDIDCPGRHAHCSTMLRRNVNLHLDTDERRRLRGLII</sequence>
<dbReference type="AlphaFoldDB" id="A0A5J4TP59"/>
<dbReference type="EMBL" id="SNRW01027176">
    <property type="protein sequence ID" value="KAA6360264.1"/>
    <property type="molecule type" value="Genomic_DNA"/>
</dbReference>
<organism evidence="2 3">
    <name type="scientific">Streblomastix strix</name>
    <dbReference type="NCBI Taxonomy" id="222440"/>
    <lineage>
        <taxon>Eukaryota</taxon>
        <taxon>Metamonada</taxon>
        <taxon>Preaxostyla</taxon>
        <taxon>Oxymonadida</taxon>
        <taxon>Streblomastigidae</taxon>
        <taxon>Streblomastix</taxon>
    </lineage>
</organism>
<protein>
    <submittedName>
        <fullName evidence="2">Uncharacterized protein</fullName>
    </submittedName>
</protein>
<evidence type="ECO:0000313" key="3">
    <source>
        <dbReference type="Proteomes" id="UP000324800"/>
    </source>
</evidence>
<reference evidence="2 3" key="1">
    <citation type="submission" date="2019-03" db="EMBL/GenBank/DDBJ databases">
        <title>Single cell metagenomics reveals metabolic interactions within the superorganism composed of flagellate Streblomastix strix and complex community of Bacteroidetes bacteria on its surface.</title>
        <authorList>
            <person name="Treitli S.C."/>
            <person name="Kolisko M."/>
            <person name="Husnik F."/>
            <person name="Keeling P."/>
            <person name="Hampl V."/>
        </authorList>
    </citation>
    <scope>NUCLEOTIDE SEQUENCE [LARGE SCALE GENOMIC DNA]</scope>
    <source>
        <strain evidence="2">ST1C</strain>
    </source>
</reference>
<feature type="non-terminal residue" evidence="2">
    <location>
        <position position="1"/>
    </location>
</feature>
<evidence type="ECO:0000256" key="1">
    <source>
        <dbReference type="SAM" id="MobiDB-lite"/>
    </source>
</evidence>
<comment type="caution">
    <text evidence="2">The sequence shown here is derived from an EMBL/GenBank/DDBJ whole genome shotgun (WGS) entry which is preliminary data.</text>
</comment>
<dbReference type="Proteomes" id="UP000324800">
    <property type="component" value="Unassembled WGS sequence"/>
</dbReference>
<proteinExistence type="predicted"/>
<evidence type="ECO:0000313" key="2">
    <source>
        <dbReference type="EMBL" id="KAA6360264.1"/>
    </source>
</evidence>
<feature type="region of interest" description="Disordered" evidence="1">
    <location>
        <begin position="1"/>
        <end position="34"/>
    </location>
</feature>
<gene>
    <name evidence="2" type="ORF">EZS28_044208</name>
</gene>
<accession>A0A5J4TP59</accession>
<name>A0A5J4TP59_9EUKA</name>